<evidence type="ECO:0000313" key="2">
    <source>
        <dbReference type="Proteomes" id="UP000451354"/>
    </source>
</evidence>
<reference evidence="2" key="1">
    <citation type="journal article" date="2022" name="Int. J. Syst. Evol. Microbiol.">
        <title>Cellulosimicrobium protaetiae sp. nov., isolated from the gut of the larva of Protaetia brevitarsis seulensis.</title>
        <authorList>
            <person name="Le Han H."/>
            <person name="Nguyen T.T.H."/>
            <person name="Li Z."/>
            <person name="Shin N.R."/>
            <person name="Kim S.G."/>
        </authorList>
    </citation>
    <scope>NUCLEOTIDE SEQUENCE [LARGE SCALE GENOMIC DNA]</scope>
    <source>
        <strain evidence="2">BI34</strain>
    </source>
</reference>
<dbReference type="KEGG" id="cprt:FIC82_019995"/>
<sequence>MNNDDPILTWPLGDRYREVHRALGLLSSPDDALSSPDDPFPEVVDDLERLVRHAREAAAASLGPSHHWSGPKDQVDSEWGSVVLQLDFDAGELDEPEGSSRFGDWDGSGLDLAARAYRRECGWDFSPRDAGIWLLSVKPYRGWGTDTQMTWAGVVTAFAILYDRDEDDSYETLGHVWTAQHWRRRGIAAELVRLARQRFPVRHVDGLSKSGGLFLRACAPDLLAR</sequence>
<dbReference type="EMBL" id="CP052758">
    <property type="protein sequence ID" value="QJW38672.1"/>
    <property type="molecule type" value="Genomic_DNA"/>
</dbReference>
<dbReference type="SUPFAM" id="SSF55729">
    <property type="entry name" value="Acyl-CoA N-acyltransferases (Nat)"/>
    <property type="match status" value="1"/>
</dbReference>
<accession>A0A6M5UMI2</accession>
<dbReference type="RefSeq" id="WP_154800618.1">
    <property type="nucleotide sequence ID" value="NZ_CP052758.1"/>
</dbReference>
<keyword evidence="2" id="KW-1185">Reference proteome</keyword>
<dbReference type="OrthoDB" id="3671996at2"/>
<name>A0A6M5UMI2_9MICO</name>
<dbReference type="Proteomes" id="UP000451354">
    <property type="component" value="Plasmid pCPRO01"/>
</dbReference>
<evidence type="ECO:0000313" key="1">
    <source>
        <dbReference type="EMBL" id="QJW38672.1"/>
    </source>
</evidence>
<dbReference type="InterPro" id="IPR016181">
    <property type="entry name" value="Acyl_CoA_acyltransferase"/>
</dbReference>
<gene>
    <name evidence="1" type="ORF">FIC82_019995</name>
</gene>
<dbReference type="AlphaFoldDB" id="A0A6M5UMI2"/>
<proteinExistence type="predicted"/>
<geneLocation type="plasmid" evidence="1 2">
    <name>pCPRO01</name>
</geneLocation>
<dbReference type="CDD" id="cd04301">
    <property type="entry name" value="NAT_SF"/>
    <property type="match status" value="1"/>
</dbReference>
<organism evidence="1 2">
    <name type="scientific">Cellulosimicrobium protaetiae</name>
    <dbReference type="NCBI Taxonomy" id="2587808"/>
    <lineage>
        <taxon>Bacteria</taxon>
        <taxon>Bacillati</taxon>
        <taxon>Actinomycetota</taxon>
        <taxon>Actinomycetes</taxon>
        <taxon>Micrococcales</taxon>
        <taxon>Promicromonosporaceae</taxon>
        <taxon>Cellulosimicrobium</taxon>
    </lineage>
</organism>
<keyword evidence="1" id="KW-0614">Plasmid</keyword>
<protein>
    <submittedName>
        <fullName evidence="1">Uncharacterized protein</fullName>
    </submittedName>
</protein>